<dbReference type="AlphaFoldDB" id="A0A354Z1K3"/>
<dbReference type="PANTHER" id="PTHR21660">
    <property type="entry name" value="THIOESTERASE SUPERFAMILY MEMBER-RELATED"/>
    <property type="match status" value="1"/>
</dbReference>
<proteinExistence type="inferred from homology"/>
<dbReference type="InterPro" id="IPR039298">
    <property type="entry name" value="ACOT13"/>
</dbReference>
<dbReference type="InterPro" id="IPR006683">
    <property type="entry name" value="Thioestr_dom"/>
</dbReference>
<dbReference type="Gene3D" id="3.10.129.10">
    <property type="entry name" value="Hotdog Thioesterase"/>
    <property type="match status" value="1"/>
</dbReference>
<keyword evidence="2" id="KW-0378">Hydrolase</keyword>
<dbReference type="Pfam" id="PF03061">
    <property type="entry name" value="4HBT"/>
    <property type="match status" value="1"/>
</dbReference>
<evidence type="ECO:0000256" key="1">
    <source>
        <dbReference type="ARBA" id="ARBA00008324"/>
    </source>
</evidence>
<evidence type="ECO:0000256" key="2">
    <source>
        <dbReference type="ARBA" id="ARBA00022801"/>
    </source>
</evidence>
<dbReference type="EMBL" id="DNZF01000225">
    <property type="protein sequence ID" value="HBK54342.1"/>
    <property type="molecule type" value="Genomic_DNA"/>
</dbReference>
<gene>
    <name evidence="4" type="ORF">DDZ44_10430</name>
</gene>
<name>A0A354Z1K3_9FIRM</name>
<evidence type="ECO:0000259" key="3">
    <source>
        <dbReference type="Pfam" id="PF03061"/>
    </source>
</evidence>
<accession>A0A354Z1K3</accession>
<dbReference type="NCBIfam" id="TIGR00369">
    <property type="entry name" value="unchar_dom_1"/>
    <property type="match status" value="1"/>
</dbReference>
<dbReference type="Proteomes" id="UP000263273">
    <property type="component" value="Unassembled WGS sequence"/>
</dbReference>
<dbReference type="CDD" id="cd03443">
    <property type="entry name" value="PaaI_thioesterase"/>
    <property type="match status" value="1"/>
</dbReference>
<dbReference type="GO" id="GO:0047617">
    <property type="term" value="F:fatty acyl-CoA hydrolase activity"/>
    <property type="evidence" value="ECO:0007669"/>
    <property type="project" value="InterPro"/>
</dbReference>
<protein>
    <recommendedName>
        <fullName evidence="3">Thioesterase domain-containing protein</fullName>
    </recommendedName>
</protein>
<dbReference type="PANTHER" id="PTHR21660:SF1">
    <property type="entry name" value="ACYL-COENZYME A THIOESTERASE 13"/>
    <property type="match status" value="1"/>
</dbReference>
<sequence>MKSLKLVLLKPMQDFKRVKIINKKMKHSEEIIEKFRSSANVEEIFRQYCMSPFAEWVGIKITKLAENYCRLFLVLGEKCKNYYGGIHGGVLATMADTCMGGAVRSVGLQPVTAELTVNYLSKPSVGDELTAEGWIVHRGGTIVLTECIIKSVNLKKIVSGKGIFISRVLSAGDKEE</sequence>
<dbReference type="InterPro" id="IPR029069">
    <property type="entry name" value="HotDog_dom_sf"/>
</dbReference>
<dbReference type="SUPFAM" id="SSF54637">
    <property type="entry name" value="Thioesterase/thiol ester dehydrase-isomerase"/>
    <property type="match status" value="1"/>
</dbReference>
<evidence type="ECO:0000313" key="4">
    <source>
        <dbReference type="EMBL" id="HBK54342.1"/>
    </source>
</evidence>
<comment type="caution">
    <text evidence="4">The sequence shown here is derived from an EMBL/GenBank/DDBJ whole genome shotgun (WGS) entry which is preliminary data.</text>
</comment>
<comment type="similarity">
    <text evidence="1">Belongs to the thioesterase PaaI family.</text>
</comment>
<organism evidence="4 5">
    <name type="scientific">Syntrophomonas wolfei</name>
    <dbReference type="NCBI Taxonomy" id="863"/>
    <lineage>
        <taxon>Bacteria</taxon>
        <taxon>Bacillati</taxon>
        <taxon>Bacillota</taxon>
        <taxon>Clostridia</taxon>
        <taxon>Eubacteriales</taxon>
        <taxon>Syntrophomonadaceae</taxon>
        <taxon>Syntrophomonas</taxon>
    </lineage>
</organism>
<reference evidence="4 5" key="1">
    <citation type="journal article" date="2018" name="Nat. Biotechnol.">
        <title>A standardized bacterial taxonomy based on genome phylogeny substantially revises the tree of life.</title>
        <authorList>
            <person name="Parks D.H."/>
            <person name="Chuvochina M."/>
            <person name="Waite D.W."/>
            <person name="Rinke C."/>
            <person name="Skarshewski A."/>
            <person name="Chaumeil P.A."/>
            <person name="Hugenholtz P."/>
        </authorList>
    </citation>
    <scope>NUCLEOTIDE SEQUENCE [LARGE SCALE GENOMIC DNA]</scope>
    <source>
        <strain evidence="4">UBA10948</strain>
    </source>
</reference>
<evidence type="ECO:0000313" key="5">
    <source>
        <dbReference type="Proteomes" id="UP000263273"/>
    </source>
</evidence>
<feature type="domain" description="Thioesterase" evidence="3">
    <location>
        <begin position="83"/>
        <end position="152"/>
    </location>
</feature>
<dbReference type="InterPro" id="IPR003736">
    <property type="entry name" value="PAAI_dom"/>
</dbReference>